<feature type="chain" id="PRO_5038881058" evidence="1">
    <location>
        <begin position="23"/>
        <end position="136"/>
    </location>
</feature>
<evidence type="ECO:0000313" key="3">
    <source>
        <dbReference type="Proteomes" id="UP000199019"/>
    </source>
</evidence>
<evidence type="ECO:0000256" key="1">
    <source>
        <dbReference type="SAM" id="SignalP"/>
    </source>
</evidence>
<reference evidence="3" key="1">
    <citation type="submission" date="2016-10" db="EMBL/GenBank/DDBJ databases">
        <authorList>
            <person name="Varghese N."/>
            <person name="Submissions S."/>
        </authorList>
    </citation>
    <scope>NUCLEOTIDE SEQUENCE [LARGE SCALE GENOMIC DNA]</scope>
    <source>
        <strain evidence="3">CGMCC 1.6963</strain>
    </source>
</reference>
<keyword evidence="1" id="KW-0732">Signal</keyword>
<feature type="signal peptide" evidence="1">
    <location>
        <begin position="1"/>
        <end position="22"/>
    </location>
</feature>
<dbReference type="RefSeq" id="WP_143056284.1">
    <property type="nucleotide sequence ID" value="NZ_FOHB01000008.1"/>
</dbReference>
<dbReference type="EMBL" id="FOHB01000008">
    <property type="protein sequence ID" value="SES44889.1"/>
    <property type="molecule type" value="Genomic_DNA"/>
</dbReference>
<accession>A0A1H9XFS5</accession>
<organism evidence="2 3">
    <name type="scientific">Pedococcus cremeus</name>
    <dbReference type="NCBI Taxonomy" id="587636"/>
    <lineage>
        <taxon>Bacteria</taxon>
        <taxon>Bacillati</taxon>
        <taxon>Actinomycetota</taxon>
        <taxon>Actinomycetes</taxon>
        <taxon>Micrococcales</taxon>
        <taxon>Intrasporangiaceae</taxon>
        <taxon>Pedococcus</taxon>
    </lineage>
</organism>
<sequence>MRSAGPVAAVVVWLALVPGGLAACANAEPPAFCQDLDQLASSMQALKQTDVKVEGIDGVKTKLQAVGQDIDQLSTTAKQQFAPQINEVKKQGSELKTTVDAAVKDPSEANVSAARRNVGELKNAFLDLQAALQASC</sequence>
<evidence type="ECO:0000313" key="2">
    <source>
        <dbReference type="EMBL" id="SES44889.1"/>
    </source>
</evidence>
<dbReference type="AlphaFoldDB" id="A0A1H9XFS5"/>
<gene>
    <name evidence="2" type="ORF">SAMN05216199_3713</name>
</gene>
<dbReference type="STRING" id="587636.SAMN05216199_3713"/>
<keyword evidence="3" id="KW-1185">Reference proteome</keyword>
<dbReference type="PROSITE" id="PS51257">
    <property type="entry name" value="PROKAR_LIPOPROTEIN"/>
    <property type="match status" value="1"/>
</dbReference>
<proteinExistence type="predicted"/>
<name>A0A1H9XFS5_9MICO</name>
<protein>
    <submittedName>
        <fullName evidence="2">Uncharacterized protein</fullName>
    </submittedName>
</protein>
<dbReference type="Proteomes" id="UP000199019">
    <property type="component" value="Unassembled WGS sequence"/>
</dbReference>